<dbReference type="Gene3D" id="3.30.465.10">
    <property type="match status" value="1"/>
</dbReference>
<evidence type="ECO:0000259" key="6">
    <source>
        <dbReference type="PROSITE" id="PS51387"/>
    </source>
</evidence>
<dbReference type="InterPro" id="IPR016167">
    <property type="entry name" value="FAD-bd_PCMH_sub1"/>
</dbReference>
<keyword evidence="2" id="KW-0285">Flavoprotein</keyword>
<proteinExistence type="inferred from homology"/>
<evidence type="ECO:0000256" key="4">
    <source>
        <dbReference type="ARBA" id="ARBA00023002"/>
    </source>
</evidence>
<comment type="caution">
    <text evidence="7">The sequence shown here is derived from an EMBL/GenBank/DDBJ whole genome shotgun (WGS) entry which is preliminary data.</text>
</comment>
<evidence type="ECO:0000256" key="3">
    <source>
        <dbReference type="ARBA" id="ARBA00022827"/>
    </source>
</evidence>
<dbReference type="SUPFAM" id="SSF56176">
    <property type="entry name" value="FAD-binding/transporter-associated domain-like"/>
    <property type="match status" value="1"/>
</dbReference>
<feature type="region of interest" description="Disordered" evidence="5">
    <location>
        <begin position="339"/>
        <end position="361"/>
    </location>
</feature>
<dbReference type="InterPro" id="IPR016169">
    <property type="entry name" value="FAD-bd_PCMH_sub2"/>
</dbReference>
<dbReference type="OrthoDB" id="415825at2759"/>
<dbReference type="AlphaFoldDB" id="A0A7D8YNN2"/>
<dbReference type="Gene3D" id="3.40.462.20">
    <property type="match status" value="1"/>
</dbReference>
<keyword evidence="4" id="KW-0560">Oxidoreductase</keyword>
<dbReference type="InterPro" id="IPR016166">
    <property type="entry name" value="FAD-bd_PCMH"/>
</dbReference>
<dbReference type="InterPro" id="IPR006094">
    <property type="entry name" value="Oxid_FAD_bind_N"/>
</dbReference>
<dbReference type="Gene3D" id="3.30.43.10">
    <property type="entry name" value="Uridine Diphospho-n-acetylenolpyruvylglucosamine Reductase, domain 2"/>
    <property type="match status" value="1"/>
</dbReference>
<evidence type="ECO:0000313" key="7">
    <source>
        <dbReference type="EMBL" id="TVY53479.1"/>
    </source>
</evidence>
<keyword evidence="8" id="KW-1185">Reference proteome</keyword>
<dbReference type="Pfam" id="PF01565">
    <property type="entry name" value="FAD_binding_4"/>
    <property type="match status" value="1"/>
</dbReference>
<dbReference type="PANTHER" id="PTHR42973:SF7">
    <property type="entry name" value="FAD-BINDING PCMH-TYPE DOMAIN-CONTAINING PROTEIN"/>
    <property type="match status" value="1"/>
</dbReference>
<evidence type="ECO:0000313" key="8">
    <source>
        <dbReference type="Proteomes" id="UP000481288"/>
    </source>
</evidence>
<dbReference type="EMBL" id="QGMG01000450">
    <property type="protein sequence ID" value="TVY53479.1"/>
    <property type="molecule type" value="Genomic_DNA"/>
</dbReference>
<protein>
    <submittedName>
        <fullName evidence="7">FAD-linked oxidoreductase aurO</fullName>
    </submittedName>
</protein>
<evidence type="ECO:0000256" key="2">
    <source>
        <dbReference type="ARBA" id="ARBA00022630"/>
    </source>
</evidence>
<name>A0A7D8YNN2_9HELO</name>
<dbReference type="InterPro" id="IPR036318">
    <property type="entry name" value="FAD-bd_PCMH-like_sf"/>
</dbReference>
<organism evidence="7 8">
    <name type="scientific">Lachnellula cervina</name>
    <dbReference type="NCBI Taxonomy" id="1316786"/>
    <lineage>
        <taxon>Eukaryota</taxon>
        <taxon>Fungi</taxon>
        <taxon>Dikarya</taxon>
        <taxon>Ascomycota</taxon>
        <taxon>Pezizomycotina</taxon>
        <taxon>Leotiomycetes</taxon>
        <taxon>Helotiales</taxon>
        <taxon>Lachnaceae</taxon>
        <taxon>Lachnellula</taxon>
    </lineage>
</organism>
<dbReference type="GO" id="GO:0016491">
    <property type="term" value="F:oxidoreductase activity"/>
    <property type="evidence" value="ECO:0007669"/>
    <property type="project" value="UniProtKB-KW"/>
</dbReference>
<reference evidence="7 8" key="1">
    <citation type="submission" date="2018-05" db="EMBL/GenBank/DDBJ databases">
        <title>Whole genome sequencing for identification of molecular markers to develop diagnostic detection tools for the regulated plant pathogen Lachnellula willkommii.</title>
        <authorList>
            <person name="Giroux E."/>
            <person name="Bilodeau G."/>
        </authorList>
    </citation>
    <scope>NUCLEOTIDE SEQUENCE [LARGE SCALE GENOMIC DNA]</scope>
    <source>
        <strain evidence="7 8">CBS 625.97</strain>
    </source>
</reference>
<dbReference type="Proteomes" id="UP000481288">
    <property type="component" value="Unassembled WGS sequence"/>
</dbReference>
<dbReference type="GO" id="GO:0071949">
    <property type="term" value="F:FAD binding"/>
    <property type="evidence" value="ECO:0007669"/>
    <property type="project" value="InterPro"/>
</dbReference>
<evidence type="ECO:0000256" key="5">
    <source>
        <dbReference type="SAM" id="MobiDB-lite"/>
    </source>
</evidence>
<dbReference type="PANTHER" id="PTHR42973">
    <property type="entry name" value="BINDING OXIDOREDUCTASE, PUTATIVE (AFU_ORTHOLOGUE AFUA_1G17690)-RELATED"/>
    <property type="match status" value="1"/>
</dbReference>
<accession>A0A7D8YNN2</accession>
<feature type="domain" description="FAD-binding PCMH-type" evidence="6">
    <location>
        <begin position="37"/>
        <end position="203"/>
    </location>
</feature>
<gene>
    <name evidence="7" type="primary">aurO</name>
    <name evidence="7" type="ORF">LCER1_G007432</name>
</gene>
<keyword evidence="3" id="KW-0274">FAD</keyword>
<sequence>MTPSETLKAFFQSKDIQSVLPSEPEYSTLSTFYQLQDPQRPIALVRPRNEDDVAIAVQYATANKIKIIIRSGGGDLYGRSQAKGALSIDMREINFVAVDPGCATANVGGGCVVGDIAAQLAQHGLVTSFPPIPTVGYTGWATLGGYGPFAPHFGLGVDQIVGARVVNGNGELIDADQKMLKGIRGGGGNLGVVVQLTIKVYPLQKILSGLIIFDSTDIASAYPNFIKDYNKLWANGVPSELGVQPVVFNTGDHGRQFGVIVVWSSPDMELGQTYLDKVAALGRETMRTVKGMTVQEWMEINKGLVPYGVYGHDTSITVRNVTDEIAEVIGRNLAKMPSDPSTQFSVHELRGPSTNSDEGSVFRARDPHYIIELLGNVM</sequence>
<comment type="similarity">
    <text evidence="1">Belongs to the oxygen-dependent FAD-linked oxidoreductase family.</text>
</comment>
<dbReference type="InterPro" id="IPR050416">
    <property type="entry name" value="FAD-linked_Oxidoreductase"/>
</dbReference>
<evidence type="ECO:0000256" key="1">
    <source>
        <dbReference type="ARBA" id="ARBA00005466"/>
    </source>
</evidence>
<dbReference type="PROSITE" id="PS51387">
    <property type="entry name" value="FAD_PCMH"/>
    <property type="match status" value="1"/>
</dbReference>